<dbReference type="Proteomes" id="UP000030518">
    <property type="component" value="Unassembled WGS sequence"/>
</dbReference>
<sequence length="183" mass="20165">MREALHDAHAARCKAQSAALSVNGQIIDLRPKMDYNGFAAFPGSAMAHPLETPQAHVPDLTSAQAASAALRTFFRIAEAWGLSNEQQRQLLDCGRSTFYEWKSGRVKRGLDNATLERLSHVFGIHAALQVLLPVPERAHAWVKRENTAPLFGGKSALDRMLAGQVSDLYVVRQYLDAQRGGWS</sequence>
<dbReference type="GO" id="GO:0003677">
    <property type="term" value="F:DNA binding"/>
    <property type="evidence" value="ECO:0007669"/>
    <property type="project" value="InterPro"/>
</dbReference>
<evidence type="ECO:0000313" key="3">
    <source>
        <dbReference type="EMBL" id="KGQ20825.1"/>
    </source>
</evidence>
<feature type="domain" description="Antitoxin Xre-like helix-turn-helix" evidence="2">
    <location>
        <begin position="60"/>
        <end position="121"/>
    </location>
</feature>
<dbReference type="Pfam" id="PF20432">
    <property type="entry name" value="Xre-like-HTH"/>
    <property type="match status" value="1"/>
</dbReference>
<dbReference type="InterPro" id="IPR046847">
    <property type="entry name" value="Xre-like_HTH"/>
</dbReference>
<evidence type="ECO:0000259" key="2">
    <source>
        <dbReference type="Pfam" id="PF20432"/>
    </source>
</evidence>
<dbReference type="PATRIC" id="fig|1300345.3.peg.32"/>
<dbReference type="Pfam" id="PF09722">
    <property type="entry name" value="Xre_MbcA_ParS_C"/>
    <property type="match status" value="1"/>
</dbReference>
<evidence type="ECO:0000259" key="1">
    <source>
        <dbReference type="Pfam" id="PF09722"/>
    </source>
</evidence>
<dbReference type="EMBL" id="JRKJ01000001">
    <property type="protein sequence ID" value="KGQ20825.1"/>
    <property type="molecule type" value="Genomic_DNA"/>
</dbReference>
<accession>A0A0A2WR94</accession>
<organism evidence="3 4">
    <name type="scientific">Lysobacter dokdonensis DS-58</name>
    <dbReference type="NCBI Taxonomy" id="1300345"/>
    <lineage>
        <taxon>Bacteria</taxon>
        <taxon>Pseudomonadati</taxon>
        <taxon>Pseudomonadota</taxon>
        <taxon>Gammaproteobacteria</taxon>
        <taxon>Lysobacterales</taxon>
        <taxon>Lysobacteraceae</taxon>
        <taxon>Noviluteimonas</taxon>
    </lineage>
</organism>
<proteinExistence type="predicted"/>
<feature type="domain" description="Antitoxin Xre/MbcA/ParS-like toxin-binding" evidence="1">
    <location>
        <begin position="128"/>
        <end position="181"/>
    </location>
</feature>
<name>A0A0A2WR94_9GAMM</name>
<dbReference type="STRING" id="1300345.LF41_32"/>
<protein>
    <submittedName>
        <fullName evidence="3">DUF2461 domain containing protein</fullName>
    </submittedName>
</protein>
<comment type="caution">
    <text evidence="3">The sequence shown here is derived from an EMBL/GenBank/DDBJ whole genome shotgun (WGS) entry which is preliminary data.</text>
</comment>
<dbReference type="InterPro" id="IPR024467">
    <property type="entry name" value="Xre/MbcA/ParS-like_toxin-bd"/>
</dbReference>
<gene>
    <name evidence="3" type="ORF">LF41_32</name>
</gene>
<dbReference type="AlphaFoldDB" id="A0A0A2WR94"/>
<dbReference type="eggNOG" id="COG5642">
    <property type="taxonomic scope" value="Bacteria"/>
</dbReference>
<reference evidence="3 4" key="1">
    <citation type="submission" date="2014-09" db="EMBL/GenBank/DDBJ databases">
        <title>Genome sequences of Lysobacter dokdonensis DS-58.</title>
        <authorList>
            <person name="Kim J.F."/>
            <person name="Kwak M.-J."/>
        </authorList>
    </citation>
    <scope>NUCLEOTIDE SEQUENCE [LARGE SCALE GENOMIC DNA]</scope>
    <source>
        <strain evidence="3 4">DS-58</strain>
    </source>
</reference>
<evidence type="ECO:0000313" key="4">
    <source>
        <dbReference type="Proteomes" id="UP000030518"/>
    </source>
</evidence>
<keyword evidence="4" id="KW-1185">Reference proteome</keyword>